<dbReference type="SUPFAM" id="SSF53448">
    <property type="entry name" value="Nucleotide-diphospho-sugar transferases"/>
    <property type="match status" value="1"/>
</dbReference>
<sequence length="282" mass="32506">MSDYKLVFWDDSDNQKFIDTRFPVFSYAYSMMKPVEKADFARYGYLYAFGGVYADMDNKCIRTLDKLKHKHGYIAMEPLLHAVLLEHRFHQFASNALMASRKGHVFWLYLMTAIVIKSGKKGDPVSNTGPRKITKAHQAFFMNSTTAANKTDGGAHGDGDDDDDDVGDGHAIGMIDIMPEEYFMPEPAWWNIDAMRKTCLEAEFDEDERVLQVCKELERRYDARETVNHADNPNTYSVHNWRCTWCRGTGTEIFVNITSHPKLREGCLKPVIEPNEHRWIKC</sequence>
<evidence type="ECO:0000313" key="2">
    <source>
        <dbReference type="EMBL" id="CAE0660622.1"/>
    </source>
</evidence>
<dbReference type="AlphaFoldDB" id="A0A7S3YSQ7"/>
<evidence type="ECO:0000256" key="1">
    <source>
        <dbReference type="ARBA" id="ARBA00022679"/>
    </source>
</evidence>
<reference evidence="2" key="1">
    <citation type="submission" date="2021-01" db="EMBL/GenBank/DDBJ databases">
        <authorList>
            <person name="Corre E."/>
            <person name="Pelletier E."/>
            <person name="Niang G."/>
            <person name="Scheremetjew M."/>
            <person name="Finn R."/>
            <person name="Kale V."/>
            <person name="Holt S."/>
            <person name="Cochrane G."/>
            <person name="Meng A."/>
            <person name="Brown T."/>
            <person name="Cohen L."/>
        </authorList>
    </citation>
    <scope>NUCLEOTIDE SEQUENCE</scope>
    <source>
        <strain evidence="2">CCCM811</strain>
    </source>
</reference>
<dbReference type="Gene3D" id="3.90.550.20">
    <property type="match status" value="1"/>
</dbReference>
<organism evidence="2">
    <name type="scientific">Lotharella globosa</name>
    <dbReference type="NCBI Taxonomy" id="91324"/>
    <lineage>
        <taxon>Eukaryota</taxon>
        <taxon>Sar</taxon>
        <taxon>Rhizaria</taxon>
        <taxon>Cercozoa</taxon>
        <taxon>Chlorarachniophyceae</taxon>
        <taxon>Lotharella</taxon>
    </lineage>
</organism>
<dbReference type="InterPro" id="IPR029044">
    <property type="entry name" value="Nucleotide-diphossugar_trans"/>
</dbReference>
<name>A0A7S3YSQ7_9EUKA</name>
<keyword evidence="1" id="KW-0808">Transferase</keyword>
<dbReference type="Pfam" id="PF04488">
    <property type="entry name" value="Gly_transf_sug"/>
    <property type="match status" value="1"/>
</dbReference>
<protein>
    <recommendedName>
        <fullName evidence="3">Alpha 1,4-glycosyltransferase domain-containing protein</fullName>
    </recommendedName>
</protein>
<evidence type="ECO:0008006" key="3">
    <source>
        <dbReference type="Google" id="ProtNLM"/>
    </source>
</evidence>
<dbReference type="PANTHER" id="PTHR32385:SF23">
    <property type="entry name" value="NUCLEOTIDE-DIPHOSPHO-SUGAR TRANSFERASE"/>
    <property type="match status" value="1"/>
</dbReference>
<dbReference type="GO" id="GO:0016020">
    <property type="term" value="C:membrane"/>
    <property type="evidence" value="ECO:0007669"/>
    <property type="project" value="GOC"/>
</dbReference>
<dbReference type="EMBL" id="HBIV01016788">
    <property type="protein sequence ID" value="CAE0660622.1"/>
    <property type="molecule type" value="Transcribed_RNA"/>
</dbReference>
<dbReference type="GO" id="GO:0051999">
    <property type="term" value="P:mannosyl-inositol phosphorylceramide biosynthetic process"/>
    <property type="evidence" value="ECO:0007669"/>
    <property type="project" value="TreeGrafter"/>
</dbReference>
<dbReference type="InterPro" id="IPR007577">
    <property type="entry name" value="GlycoTrfase_DXD_sugar-bd_CS"/>
</dbReference>
<dbReference type="GO" id="GO:0000030">
    <property type="term" value="F:mannosyltransferase activity"/>
    <property type="evidence" value="ECO:0007669"/>
    <property type="project" value="TreeGrafter"/>
</dbReference>
<accession>A0A7S3YSQ7</accession>
<gene>
    <name evidence="2" type="ORF">LGLO00237_LOCUS12208</name>
</gene>
<proteinExistence type="predicted"/>
<dbReference type="PANTHER" id="PTHR32385">
    <property type="entry name" value="MANNOSYL PHOSPHORYLINOSITOL CERAMIDE SYNTHASE"/>
    <property type="match status" value="1"/>
</dbReference>
<dbReference type="InterPro" id="IPR051706">
    <property type="entry name" value="Glycosyltransferase_domain"/>
</dbReference>